<organism evidence="2 3">
    <name type="scientific">Euplotes crassus</name>
    <dbReference type="NCBI Taxonomy" id="5936"/>
    <lineage>
        <taxon>Eukaryota</taxon>
        <taxon>Sar</taxon>
        <taxon>Alveolata</taxon>
        <taxon>Ciliophora</taxon>
        <taxon>Intramacronucleata</taxon>
        <taxon>Spirotrichea</taxon>
        <taxon>Hypotrichia</taxon>
        <taxon>Euplotida</taxon>
        <taxon>Euplotidae</taxon>
        <taxon>Moneuplotes</taxon>
    </lineage>
</organism>
<dbReference type="AlphaFoldDB" id="A0AAD1XIB6"/>
<feature type="compositionally biased region" description="Basic and acidic residues" evidence="1">
    <location>
        <begin position="354"/>
        <end position="371"/>
    </location>
</feature>
<feature type="compositionally biased region" description="Basic residues" evidence="1">
    <location>
        <begin position="454"/>
        <end position="463"/>
    </location>
</feature>
<evidence type="ECO:0000313" key="3">
    <source>
        <dbReference type="Proteomes" id="UP001295684"/>
    </source>
</evidence>
<keyword evidence="3" id="KW-1185">Reference proteome</keyword>
<feature type="compositionally biased region" description="Polar residues" evidence="1">
    <location>
        <begin position="297"/>
        <end position="322"/>
    </location>
</feature>
<comment type="caution">
    <text evidence="2">The sequence shown here is derived from an EMBL/GenBank/DDBJ whole genome shotgun (WGS) entry which is preliminary data.</text>
</comment>
<feature type="region of interest" description="Disordered" evidence="1">
    <location>
        <begin position="1"/>
        <end position="26"/>
    </location>
</feature>
<name>A0AAD1XIB6_EUPCR</name>
<feature type="region of interest" description="Disordered" evidence="1">
    <location>
        <begin position="354"/>
        <end position="388"/>
    </location>
</feature>
<evidence type="ECO:0000313" key="2">
    <source>
        <dbReference type="EMBL" id="CAI2373260.1"/>
    </source>
</evidence>
<evidence type="ECO:0000256" key="1">
    <source>
        <dbReference type="SAM" id="MobiDB-lite"/>
    </source>
</evidence>
<accession>A0AAD1XIB6</accession>
<sequence>MILPKLAKTTGMKHTSKPSKGNLNINQSLPSEFTLKLFKISETFQNFLKLDRLHRKPLEQRKKSKSSKSTSNPRTQQRSKKRKNCENEDPNCLPPTSAKLKYFSKKNKSKEAPRHKASTSKTVEVFLFENKEQKKDKTKKNGRQISPATKTLETMVRKYRYKKDPQFASFSYNGYTPSSVNKHSSSKPLISLPVYQKYINKVKKADMSSNLKDLHRKMHSCVLDSFNEKKRKSNSKSKSHQKISYKASSSFIFRTKSPLSKTKTCNENFIMKNKKNLKSMSNTDECKKKQKNKRFKSTLSKKSIGSSTHKTSGYSTSKNKGSLTTSYQKFRENSSVIKYGSFVSTAKVSPTRVKSIERVPKKSQRKLDMNSRKPSCGKRKKSCSSKAQTKAQVSIASHYKNKSSYRKFTRNQFTSEALDSGYGSLIDSYTEMLSKRKNCKKPNKKEASQSFHAGLKKKSKHKRSFLEPNIQTVTRLLGKETFDFNGISLNGSTDGYKKATTKRLHCRRNTTQCTKKNSVSKPSKPKKATPSVKCSFHENYMTVHSVTSSCKNMAKKDANAGKSEVTSNESTPRIGDEDVVVNTITGGYGETIKNSFCSKNISFKNKFR</sequence>
<feature type="region of interest" description="Disordered" evidence="1">
    <location>
        <begin position="280"/>
        <end position="322"/>
    </location>
</feature>
<protein>
    <submittedName>
        <fullName evidence="2">Uncharacterized protein</fullName>
    </submittedName>
</protein>
<proteinExistence type="predicted"/>
<reference evidence="2" key="1">
    <citation type="submission" date="2023-07" db="EMBL/GenBank/DDBJ databases">
        <authorList>
            <consortium name="AG Swart"/>
            <person name="Singh M."/>
            <person name="Singh A."/>
            <person name="Seah K."/>
            <person name="Emmerich C."/>
        </authorList>
    </citation>
    <scope>NUCLEOTIDE SEQUENCE</scope>
    <source>
        <strain evidence="2">DP1</strain>
    </source>
</reference>
<dbReference type="EMBL" id="CAMPGE010014597">
    <property type="protein sequence ID" value="CAI2373260.1"/>
    <property type="molecule type" value="Genomic_DNA"/>
</dbReference>
<feature type="region of interest" description="Disordered" evidence="1">
    <location>
        <begin position="436"/>
        <end position="463"/>
    </location>
</feature>
<gene>
    <name evidence="2" type="ORF">ECRASSUSDP1_LOCUS14601</name>
</gene>
<dbReference type="Proteomes" id="UP001295684">
    <property type="component" value="Unassembled WGS sequence"/>
</dbReference>
<feature type="region of interest" description="Disordered" evidence="1">
    <location>
        <begin position="55"/>
        <end position="99"/>
    </location>
</feature>